<dbReference type="Proteomes" id="UP001063166">
    <property type="component" value="Unassembled WGS sequence"/>
</dbReference>
<evidence type="ECO:0000256" key="1">
    <source>
        <dbReference type="SAM" id="MobiDB-lite"/>
    </source>
</evidence>
<feature type="region of interest" description="Disordered" evidence="1">
    <location>
        <begin position="149"/>
        <end position="198"/>
    </location>
</feature>
<dbReference type="InterPro" id="IPR032567">
    <property type="entry name" value="RTL1-rel"/>
</dbReference>
<gene>
    <name evidence="2" type="ORF">LshimejAT787_1300300</name>
</gene>
<organism evidence="2 3">
    <name type="scientific">Lyophyllum shimeji</name>
    <name type="common">Hon-shimeji</name>
    <name type="synonym">Tricholoma shimeji</name>
    <dbReference type="NCBI Taxonomy" id="47721"/>
    <lineage>
        <taxon>Eukaryota</taxon>
        <taxon>Fungi</taxon>
        <taxon>Dikarya</taxon>
        <taxon>Basidiomycota</taxon>
        <taxon>Agaricomycotina</taxon>
        <taxon>Agaricomycetes</taxon>
        <taxon>Agaricomycetidae</taxon>
        <taxon>Agaricales</taxon>
        <taxon>Tricholomatineae</taxon>
        <taxon>Lyophyllaceae</taxon>
        <taxon>Lyophyllum</taxon>
    </lineage>
</organism>
<dbReference type="AlphaFoldDB" id="A0A9P3PWZ7"/>
<dbReference type="InterPro" id="IPR043502">
    <property type="entry name" value="DNA/RNA_pol_sf"/>
</dbReference>
<evidence type="ECO:0000313" key="3">
    <source>
        <dbReference type="Proteomes" id="UP001063166"/>
    </source>
</evidence>
<dbReference type="OrthoDB" id="3262920at2759"/>
<sequence>MVPPHNSSLTPSHDIRATANISQRLAMAYAKNNPTRSFRDAVPVYLHEFEDVFAKESFDVLPDHRPWDHAIELVPDAKATPCKVYLLSPDEQKELDKFLEEHLASGRIRPSKSPLAAPFFFIKKKDGALRPVQDYRALNAITIKNHYPSPSSPILSTSYGEQSTSPSSTCAGDTTTSVSAKETSGRPRFGPTEVSSNP</sequence>
<dbReference type="PANTHER" id="PTHR15503">
    <property type="entry name" value="LDOC1 RELATED"/>
    <property type="match status" value="1"/>
</dbReference>
<protein>
    <submittedName>
        <fullName evidence="2">Transposition, RNA-mediated</fullName>
    </submittedName>
</protein>
<evidence type="ECO:0000313" key="2">
    <source>
        <dbReference type="EMBL" id="GLB43129.1"/>
    </source>
</evidence>
<proteinExistence type="predicted"/>
<comment type="caution">
    <text evidence="2">The sequence shown here is derived from an EMBL/GenBank/DDBJ whole genome shotgun (WGS) entry which is preliminary data.</text>
</comment>
<name>A0A9P3PWZ7_LYOSH</name>
<dbReference type="SUPFAM" id="SSF56672">
    <property type="entry name" value="DNA/RNA polymerases"/>
    <property type="match status" value="1"/>
</dbReference>
<reference evidence="2" key="1">
    <citation type="submission" date="2022-07" db="EMBL/GenBank/DDBJ databases">
        <title>The genome of Lyophyllum shimeji provides insight into the initial evolution of ectomycorrhizal fungal genome.</title>
        <authorList>
            <person name="Kobayashi Y."/>
            <person name="Shibata T."/>
            <person name="Hirakawa H."/>
            <person name="Shigenobu S."/>
            <person name="Nishiyama T."/>
            <person name="Yamada A."/>
            <person name="Hasebe M."/>
            <person name="Kawaguchi M."/>
        </authorList>
    </citation>
    <scope>NUCLEOTIDE SEQUENCE</scope>
    <source>
        <strain evidence="2">AT787</strain>
    </source>
</reference>
<dbReference type="EMBL" id="BRPK01000013">
    <property type="protein sequence ID" value="GLB43129.1"/>
    <property type="molecule type" value="Genomic_DNA"/>
</dbReference>
<keyword evidence="3" id="KW-1185">Reference proteome</keyword>
<dbReference type="Gene3D" id="3.10.10.10">
    <property type="entry name" value="HIV Type 1 Reverse Transcriptase, subunit A, domain 1"/>
    <property type="match status" value="1"/>
</dbReference>
<dbReference type="PANTHER" id="PTHR15503:SF22">
    <property type="entry name" value="TRANSPOSON TY3-I GAG POLYPROTEIN"/>
    <property type="match status" value="1"/>
</dbReference>
<feature type="compositionally biased region" description="Polar residues" evidence="1">
    <location>
        <begin position="149"/>
        <end position="182"/>
    </location>
</feature>
<accession>A0A9P3PWZ7</accession>